<gene>
    <name evidence="2" type="ORF">CF15_08375</name>
</gene>
<dbReference type="OrthoDB" id="17804at2157"/>
<comment type="similarity">
    <text evidence="1">Belongs to the glycosyltransferase 28 family.</text>
</comment>
<comment type="caution">
    <text evidence="2">The sequence shown here is derived from an EMBL/GenBank/DDBJ whole genome shotgun (WGS) entry which is preliminary data.</text>
</comment>
<dbReference type="Gene3D" id="3.40.50.2000">
    <property type="entry name" value="Glycogen Phosphorylase B"/>
    <property type="match status" value="2"/>
</dbReference>
<evidence type="ECO:0000256" key="1">
    <source>
        <dbReference type="ARBA" id="ARBA00006962"/>
    </source>
</evidence>
<dbReference type="RefSeq" id="WP_058371546.1">
    <property type="nucleotide sequence ID" value="NZ_LNTB01000002.1"/>
</dbReference>
<keyword evidence="3" id="KW-1185">Reference proteome</keyword>
<proteinExistence type="inferred from homology"/>
<dbReference type="PANTHER" id="PTHR21015:SF22">
    <property type="entry name" value="GLYCOSYLTRANSFERASE"/>
    <property type="match status" value="1"/>
</dbReference>
<protein>
    <recommendedName>
        <fullName evidence="4">Glycosyl transferase family 28 C-terminal domain-containing protein</fullName>
    </recommendedName>
</protein>
<sequence>MGEVLLTAAPGGHSGYAAAIAHYLRGMGLQPVFIAARGDELARRRLSRLGRVVEITMPRRPGEPLAATIHRWPRALAEALGLVERRHRVLVSCGGNLSIAPALAAKLKGLRLVNLESIVRLTTPGRTPRLLRPLADATLVHWPEQLRIHPGALVVGPVYEPPRYPPRDEGYILVTAGTMGHPRLFDAVDRLAPPRVVMQTGRVDPEPYRRRHPGWRVFRYDPDLDRWIAGASIVVTHFPGMTSATAALAYRRPVVLVAAPHLRLSASQRDGPPYAEKIGAVYLPDPTPQALARAMEEARSREPPRHPNGAEKAAEIIARLYRGL</sequence>
<dbReference type="EMBL" id="LNTB01000002">
    <property type="protein sequence ID" value="KSW10780.1"/>
    <property type="molecule type" value="Genomic_DNA"/>
</dbReference>
<dbReference type="GO" id="GO:0016757">
    <property type="term" value="F:glycosyltransferase activity"/>
    <property type="evidence" value="ECO:0007669"/>
    <property type="project" value="TreeGrafter"/>
</dbReference>
<evidence type="ECO:0000313" key="3">
    <source>
        <dbReference type="Proteomes" id="UP000053352"/>
    </source>
</evidence>
<dbReference type="AlphaFoldDB" id="A0A0V8RRP5"/>
<accession>A0A0V8RRP5</accession>
<dbReference type="SUPFAM" id="SSF53756">
    <property type="entry name" value="UDP-Glycosyltransferase/glycogen phosphorylase"/>
    <property type="match status" value="1"/>
</dbReference>
<evidence type="ECO:0000313" key="2">
    <source>
        <dbReference type="EMBL" id="KSW10780.1"/>
    </source>
</evidence>
<name>A0A0V8RRP5_PYROC</name>
<organism evidence="2 3">
    <name type="scientific">Pyrodictium occultum</name>
    <dbReference type="NCBI Taxonomy" id="2309"/>
    <lineage>
        <taxon>Archaea</taxon>
        <taxon>Thermoproteota</taxon>
        <taxon>Thermoprotei</taxon>
        <taxon>Desulfurococcales</taxon>
        <taxon>Pyrodictiaceae</taxon>
        <taxon>Pyrodictium</taxon>
    </lineage>
</organism>
<reference evidence="2 3" key="1">
    <citation type="submission" date="2015-11" db="EMBL/GenBank/DDBJ databases">
        <title>Genome sequence of Pyrodictium occultum PL-19, a marine hyperthermophilic archaeon isolated from Volcano, Italy.</title>
        <authorList>
            <person name="Utturkar S."/>
            <person name="Huber H."/>
            <person name="Leptihn S."/>
            <person name="Brown S."/>
            <person name="Stetter K.O."/>
            <person name="Podar M."/>
        </authorList>
    </citation>
    <scope>NUCLEOTIDE SEQUENCE [LARGE SCALE GENOMIC DNA]</scope>
    <source>
        <strain evidence="2 3">PL-19</strain>
    </source>
</reference>
<dbReference type="Proteomes" id="UP000053352">
    <property type="component" value="Unassembled WGS sequence"/>
</dbReference>
<evidence type="ECO:0008006" key="4">
    <source>
        <dbReference type="Google" id="ProtNLM"/>
    </source>
</evidence>
<dbReference type="STRING" id="2309.CF15_08375"/>
<dbReference type="PANTHER" id="PTHR21015">
    <property type="entry name" value="UDP-N-ACETYLGLUCOSAMINE--N-ACETYLMURAMYL-(PENTAPEPTIDE) PYROPHOSPHORYL-UNDECAPRENOL N-ACETYLGLUCOSAMINE TRANSFERASE 1"/>
    <property type="match status" value="1"/>
</dbReference>